<proteinExistence type="predicted"/>
<keyword evidence="1" id="KW-0472">Membrane</keyword>
<reference evidence="2 3" key="1">
    <citation type="submission" date="2011-09" db="EMBL/GenBank/DDBJ databases">
        <title>Complete Genome Sequence of Bacillus cereus Bacteriophage B5S.</title>
        <authorList>
            <person name="Lee J.-H."/>
            <person name="Shin H."/>
            <person name="Son B."/>
            <person name="Ryu S."/>
        </authorList>
    </citation>
    <scope>NUCLEOTIDE SEQUENCE [LARGE SCALE GENOMIC DNA]</scope>
</reference>
<protein>
    <submittedName>
        <fullName evidence="2">Uncharacterized protein</fullName>
    </submittedName>
</protein>
<accession>J9PQI2</accession>
<dbReference type="Proteomes" id="UP000006291">
    <property type="component" value="Segment"/>
</dbReference>
<evidence type="ECO:0000313" key="2">
    <source>
        <dbReference type="EMBL" id="AEW47368.1"/>
    </source>
</evidence>
<keyword evidence="1" id="KW-0812">Transmembrane</keyword>
<dbReference type="EMBL" id="JN797796">
    <property type="protein sequence ID" value="AEW47368.1"/>
    <property type="molecule type" value="Genomic_DNA"/>
</dbReference>
<gene>
    <name evidence="2" type="ORF">B5S_0134</name>
</gene>
<feature type="transmembrane region" description="Helical" evidence="1">
    <location>
        <begin position="46"/>
        <end position="64"/>
    </location>
</feature>
<name>J9PQI2_9CAUD</name>
<sequence length="68" mass="7791">MLRTSNLLSLFFLSLWTFFCLGAFYQTEFGALSSSNDYENLGRYLGILGLAQLVVTVVNLVDLWKEKY</sequence>
<evidence type="ECO:0000256" key="1">
    <source>
        <dbReference type="SAM" id="Phobius"/>
    </source>
</evidence>
<keyword evidence="1" id="KW-1133">Transmembrane helix</keyword>
<organism evidence="2 3">
    <name type="scientific">Bacillus phage B5S</name>
    <dbReference type="NCBI Taxonomy" id="1126949"/>
    <lineage>
        <taxon>Viruses</taxon>
        <taxon>Duplodnaviria</taxon>
        <taxon>Heunggongvirae</taxon>
        <taxon>Uroviricota</taxon>
        <taxon>Caudoviricetes</taxon>
        <taxon>Herelleviridae</taxon>
        <taxon>Bastillevirinae</taxon>
        <taxon>Bequatrovirus</taxon>
        <taxon>Bequatrovirus B4</taxon>
    </lineage>
</organism>
<evidence type="ECO:0000313" key="3">
    <source>
        <dbReference type="Proteomes" id="UP000006291"/>
    </source>
</evidence>